<dbReference type="AlphaFoldDB" id="A0AA95HHB5"/>
<protein>
    <submittedName>
        <fullName evidence="1">Uncharacterized protein</fullName>
    </submittedName>
</protein>
<proteinExistence type="predicted"/>
<reference evidence="1" key="1">
    <citation type="journal article" date="2023" name="Int. J. Mol. Sci.">
        <title>Metagenomics Revealed a New Genus 'Candidatus Thiocaldithrix dubininis' gen. nov., sp. nov. and a New Species 'Candidatus Thiothrix putei' sp. nov. in the Family Thiotrichaceae, Some Members of Which Have Traits of Both Na+- and H+-Motive Energetics.</title>
        <authorList>
            <person name="Ravin N.V."/>
            <person name="Muntyan M.S."/>
            <person name="Smolyakov D.D."/>
            <person name="Rudenko T.S."/>
            <person name="Beletsky A.V."/>
            <person name="Mardanov A.V."/>
            <person name="Grabovich M.Y."/>
        </authorList>
    </citation>
    <scope>NUCLEOTIDE SEQUENCE</scope>
    <source>
        <strain evidence="1">GKL-02</strain>
    </source>
</reference>
<reference evidence="1" key="2">
    <citation type="submission" date="2023-04" db="EMBL/GenBank/DDBJ databases">
        <authorList>
            <person name="Beletskiy A.V."/>
            <person name="Mardanov A.V."/>
            <person name="Ravin N.V."/>
        </authorList>
    </citation>
    <scope>NUCLEOTIDE SEQUENCE</scope>
    <source>
        <strain evidence="1">GKL-02</strain>
    </source>
</reference>
<dbReference type="EMBL" id="CP124756">
    <property type="protein sequence ID" value="WGZ94809.1"/>
    <property type="molecule type" value="Genomic_DNA"/>
</dbReference>
<accession>A0AA95HHB5</accession>
<organism evidence="1">
    <name type="scientific">Candidatus Thiothrix putei</name>
    <dbReference type="NCBI Taxonomy" id="3080811"/>
    <lineage>
        <taxon>Bacteria</taxon>
        <taxon>Pseudomonadati</taxon>
        <taxon>Pseudomonadota</taxon>
        <taxon>Gammaproteobacteria</taxon>
        <taxon>Thiotrichales</taxon>
        <taxon>Thiotrichaceae</taxon>
        <taxon>Thiothrix</taxon>
    </lineage>
</organism>
<sequence>MHITHLHELGWNHFFQSQLTLEMLETSLPFRVTGVEAVLQLIAANTVCGDFPQ</sequence>
<dbReference type="KEGG" id="tput:QJT81_02105"/>
<gene>
    <name evidence="1" type="ORF">QJT81_02105</name>
</gene>
<dbReference type="Proteomes" id="UP001301326">
    <property type="component" value="Chromosome"/>
</dbReference>
<name>A0AA95HHB5_9GAMM</name>
<evidence type="ECO:0000313" key="1">
    <source>
        <dbReference type="EMBL" id="WGZ94809.1"/>
    </source>
</evidence>